<evidence type="ECO:0000256" key="1">
    <source>
        <dbReference type="SAM" id="MobiDB-lite"/>
    </source>
</evidence>
<evidence type="ECO:0000313" key="2">
    <source>
        <dbReference type="EnsemblPlants" id="OPUNC02G12220.1"/>
    </source>
</evidence>
<organism evidence="2">
    <name type="scientific">Oryza punctata</name>
    <name type="common">Red rice</name>
    <dbReference type="NCBI Taxonomy" id="4537"/>
    <lineage>
        <taxon>Eukaryota</taxon>
        <taxon>Viridiplantae</taxon>
        <taxon>Streptophyta</taxon>
        <taxon>Embryophyta</taxon>
        <taxon>Tracheophyta</taxon>
        <taxon>Spermatophyta</taxon>
        <taxon>Magnoliopsida</taxon>
        <taxon>Liliopsida</taxon>
        <taxon>Poales</taxon>
        <taxon>Poaceae</taxon>
        <taxon>BOP clade</taxon>
        <taxon>Oryzoideae</taxon>
        <taxon>Oryzeae</taxon>
        <taxon>Oryzinae</taxon>
        <taxon>Oryza</taxon>
    </lineage>
</organism>
<keyword evidence="3" id="KW-1185">Reference proteome</keyword>
<reference evidence="2" key="2">
    <citation type="submission" date="2018-05" db="EMBL/GenBank/DDBJ databases">
        <title>OpunRS2 (Oryza punctata Reference Sequence Version 2).</title>
        <authorList>
            <person name="Zhang J."/>
            <person name="Kudrna D."/>
            <person name="Lee S."/>
            <person name="Talag J."/>
            <person name="Welchert J."/>
            <person name="Wing R.A."/>
        </authorList>
    </citation>
    <scope>NUCLEOTIDE SEQUENCE [LARGE SCALE GENOMIC DNA]</scope>
</reference>
<protein>
    <submittedName>
        <fullName evidence="2">Uncharacterized protein</fullName>
    </submittedName>
</protein>
<reference evidence="2" key="1">
    <citation type="submission" date="2015-04" db="UniProtKB">
        <authorList>
            <consortium name="EnsemblPlants"/>
        </authorList>
    </citation>
    <scope>IDENTIFICATION</scope>
</reference>
<feature type="region of interest" description="Disordered" evidence="1">
    <location>
        <begin position="1"/>
        <end position="61"/>
    </location>
</feature>
<feature type="compositionally biased region" description="Polar residues" evidence="1">
    <location>
        <begin position="39"/>
        <end position="60"/>
    </location>
</feature>
<dbReference type="Proteomes" id="UP000026962">
    <property type="component" value="Chromosome 2"/>
</dbReference>
<proteinExistence type="predicted"/>
<accession>A0A0E0JYX6</accession>
<dbReference type="EnsemblPlants" id="OPUNC02G12220.1">
    <property type="protein sequence ID" value="OPUNC02G12220.1"/>
    <property type="gene ID" value="OPUNC02G12220"/>
</dbReference>
<evidence type="ECO:0000313" key="3">
    <source>
        <dbReference type="Proteomes" id="UP000026962"/>
    </source>
</evidence>
<sequence length="96" mass="10439">MAAASIGDADIEQTLRSEEHQATGAPPELASCWPRPQARQGSCSGSNAGEDTSSMPSRSVATVRRRVLGRHGWRWWEATCPSRSARPIELFTAKTD</sequence>
<name>A0A0E0JYX6_ORYPU</name>
<dbReference type="Gramene" id="OPUNC02G12220.1">
    <property type="protein sequence ID" value="OPUNC02G12220.1"/>
    <property type="gene ID" value="OPUNC02G12220"/>
</dbReference>
<dbReference type="HOGENOM" id="CLU_2363363_0_0_1"/>
<dbReference type="AlphaFoldDB" id="A0A0E0JYX6"/>